<dbReference type="InterPro" id="IPR045889">
    <property type="entry name" value="MES/HNL"/>
</dbReference>
<keyword evidence="2" id="KW-0378">Hydrolase</keyword>
<comment type="caution">
    <text evidence="2">The sequence shown here is derived from an EMBL/GenBank/DDBJ whole genome shotgun (WGS) entry which is preliminary data.</text>
</comment>
<gene>
    <name evidence="2" type="ORF">FRC96_03210</name>
</gene>
<evidence type="ECO:0000259" key="1">
    <source>
        <dbReference type="Pfam" id="PF12697"/>
    </source>
</evidence>
<dbReference type="SUPFAM" id="SSF53474">
    <property type="entry name" value="alpha/beta-Hydrolases"/>
    <property type="match status" value="1"/>
</dbReference>
<reference evidence="2 3" key="1">
    <citation type="submission" date="2019-08" db="EMBL/GenBank/DDBJ databases">
        <title>Bradymonadales sp. TMQ2.</title>
        <authorList>
            <person name="Liang Q."/>
        </authorList>
    </citation>
    <scope>NUCLEOTIDE SEQUENCE [LARGE SCALE GENOMIC DNA]</scope>
    <source>
        <strain evidence="2 3">TMQ2</strain>
    </source>
</reference>
<dbReference type="RefSeq" id="WP_146972641.1">
    <property type="nucleotide sequence ID" value="NZ_VOSL01000014.1"/>
</dbReference>
<dbReference type="EMBL" id="VOSL01000014">
    <property type="protein sequence ID" value="TXD42689.1"/>
    <property type="molecule type" value="Genomic_DNA"/>
</dbReference>
<proteinExistence type="predicted"/>
<dbReference type="GO" id="GO:0080032">
    <property type="term" value="F:methyl jasmonate esterase activity"/>
    <property type="evidence" value="ECO:0007669"/>
    <property type="project" value="TreeGrafter"/>
</dbReference>
<dbReference type="GO" id="GO:0080030">
    <property type="term" value="F:methyl indole-3-acetate esterase activity"/>
    <property type="evidence" value="ECO:0007669"/>
    <property type="project" value="TreeGrafter"/>
</dbReference>
<dbReference type="InterPro" id="IPR029058">
    <property type="entry name" value="AB_hydrolase_fold"/>
</dbReference>
<dbReference type="PANTHER" id="PTHR10992:SF1086">
    <property type="entry name" value="AB HYDROLASE-1 DOMAIN-CONTAINING PROTEIN"/>
    <property type="match status" value="1"/>
</dbReference>
<dbReference type="InterPro" id="IPR000073">
    <property type="entry name" value="AB_hydrolase_1"/>
</dbReference>
<sequence length="235" mass="24767">MKTGFVLIHGAGLGGWIWRDVETQLKQPALAVDFPGRALTPGQRGVLSLNDYVADVQAQIEAFECERVILVAHSIGGVLALPIAAALGDRVAGMVAIGAAIPNDGGSFASCLPLPKRLLMKALIRVMGTRPPESVIGAGLGSDLSAELSAELVERFAPESAALYFEDCQAAVPEVPRWYVRLTADKEFGDALQAKMIANLGTQKVVDVASGHLPMLSQAEALSAHLNAFAREIEG</sequence>
<dbReference type="OrthoDB" id="9112061at2"/>
<name>A0A5C6XK64_9DELT</name>
<accession>A0A5C6XK64</accession>
<evidence type="ECO:0000313" key="2">
    <source>
        <dbReference type="EMBL" id="TXD42689.1"/>
    </source>
</evidence>
<dbReference type="Pfam" id="PF12697">
    <property type="entry name" value="Abhydrolase_6"/>
    <property type="match status" value="1"/>
</dbReference>
<organism evidence="2 3">
    <name type="scientific">Lujinxingia vulgaris</name>
    <dbReference type="NCBI Taxonomy" id="2600176"/>
    <lineage>
        <taxon>Bacteria</taxon>
        <taxon>Deltaproteobacteria</taxon>
        <taxon>Bradymonadales</taxon>
        <taxon>Lujinxingiaceae</taxon>
        <taxon>Lujinxingia</taxon>
    </lineage>
</organism>
<dbReference type="Proteomes" id="UP000321046">
    <property type="component" value="Unassembled WGS sequence"/>
</dbReference>
<feature type="domain" description="AB hydrolase-1" evidence="1">
    <location>
        <begin position="5"/>
        <end position="223"/>
    </location>
</feature>
<dbReference type="PANTHER" id="PTHR10992">
    <property type="entry name" value="METHYLESTERASE FAMILY MEMBER"/>
    <property type="match status" value="1"/>
</dbReference>
<dbReference type="Gene3D" id="3.40.50.1820">
    <property type="entry name" value="alpha/beta hydrolase"/>
    <property type="match status" value="1"/>
</dbReference>
<dbReference type="AlphaFoldDB" id="A0A5C6XK64"/>
<protein>
    <submittedName>
        <fullName evidence="2">Alpha/beta hydrolase</fullName>
    </submittedName>
</protein>
<evidence type="ECO:0000313" key="3">
    <source>
        <dbReference type="Proteomes" id="UP000321046"/>
    </source>
</evidence>